<sequence>MSLFRIFRIGIETRRPQALPEGLDVMEPVFFCGKALGLQAMVFVIGERVILGSHSGPVCPDEANGSLAEASTWWLPRPLNGPYSHPAHRVPVLRAEAATSVMISAG</sequence>
<proteinExistence type="predicted"/>
<reference evidence="1" key="1">
    <citation type="thesis" date="2021" institute="BYU ScholarsArchive" country="Provo, UT, USA">
        <title>Applications of and Algorithms for Genome Assembly and Genomic Analyses with an Emphasis on Marine Teleosts.</title>
        <authorList>
            <person name="Pickett B.D."/>
        </authorList>
    </citation>
    <scope>NUCLEOTIDE SEQUENCE</scope>
    <source>
        <strain evidence="1">HI-2016</strain>
    </source>
</reference>
<dbReference type="AlphaFoldDB" id="A0A8T2PIR8"/>
<name>A0A8T2PIR8_9TELE</name>
<keyword evidence="2" id="KW-1185">Reference proteome</keyword>
<organism evidence="1 2">
    <name type="scientific">Albula glossodonta</name>
    <name type="common">roundjaw bonefish</name>
    <dbReference type="NCBI Taxonomy" id="121402"/>
    <lineage>
        <taxon>Eukaryota</taxon>
        <taxon>Metazoa</taxon>
        <taxon>Chordata</taxon>
        <taxon>Craniata</taxon>
        <taxon>Vertebrata</taxon>
        <taxon>Euteleostomi</taxon>
        <taxon>Actinopterygii</taxon>
        <taxon>Neopterygii</taxon>
        <taxon>Teleostei</taxon>
        <taxon>Albuliformes</taxon>
        <taxon>Albulidae</taxon>
        <taxon>Albula</taxon>
    </lineage>
</organism>
<protein>
    <submittedName>
        <fullName evidence="1">Uncharacterized protein</fullName>
    </submittedName>
</protein>
<evidence type="ECO:0000313" key="1">
    <source>
        <dbReference type="EMBL" id="KAG9352079.1"/>
    </source>
</evidence>
<evidence type="ECO:0000313" key="2">
    <source>
        <dbReference type="Proteomes" id="UP000824540"/>
    </source>
</evidence>
<gene>
    <name evidence="1" type="ORF">JZ751_020492</name>
</gene>
<dbReference type="EMBL" id="JAFBMS010000005">
    <property type="protein sequence ID" value="KAG9352079.1"/>
    <property type="molecule type" value="Genomic_DNA"/>
</dbReference>
<dbReference type="Proteomes" id="UP000824540">
    <property type="component" value="Unassembled WGS sequence"/>
</dbReference>
<accession>A0A8T2PIR8</accession>
<comment type="caution">
    <text evidence="1">The sequence shown here is derived from an EMBL/GenBank/DDBJ whole genome shotgun (WGS) entry which is preliminary data.</text>
</comment>